<reference evidence="2" key="1">
    <citation type="submission" date="2005-03" db="EMBL/GenBank/DDBJ databases">
        <title>Comparison of the complete genome sequences of Rhodococcus erythropolis PR4 and Rhodococcus opacus B4.</title>
        <authorList>
            <person name="Takarada H."/>
            <person name="Sekine M."/>
            <person name="Hosoyama A."/>
            <person name="Yamada R."/>
            <person name="Fujisawa T."/>
            <person name="Omata S."/>
            <person name="Shimizu A."/>
            <person name="Tsukatani N."/>
            <person name="Tanikawa S."/>
            <person name="Fujita N."/>
            <person name="Harayama S."/>
        </authorList>
    </citation>
    <scope>NUCLEOTIDE SEQUENCE [LARGE SCALE GENOMIC DNA]</scope>
    <source>
        <strain evidence="2">PR4 / NBRC 100887</strain>
    </source>
</reference>
<dbReference type="AlphaFoldDB" id="C0ZX93"/>
<dbReference type="Proteomes" id="UP000002204">
    <property type="component" value="Chromosome"/>
</dbReference>
<evidence type="ECO:0000313" key="2">
    <source>
        <dbReference type="Proteomes" id="UP000002204"/>
    </source>
</evidence>
<reference evidence="1 2" key="2">
    <citation type="journal article" date="2006" name="Environ. Microbiol.">
        <title>Sequence analysis of three plasmids harboured in Rhodococcus erythropolis strain PR4.</title>
        <authorList>
            <person name="Sekine M."/>
            <person name="Tanikawa S."/>
            <person name="Omata S."/>
            <person name="Saito M."/>
            <person name="Fujisawa T."/>
            <person name="Tsukatani N."/>
            <person name="Tajima T."/>
            <person name="Sekigawa T."/>
            <person name="Kosugi H."/>
            <person name="Matsuo Y."/>
            <person name="Nishiko R."/>
            <person name="Imamura K."/>
            <person name="Ito M."/>
            <person name="Narita H."/>
            <person name="Tago S."/>
            <person name="Fujita N."/>
            <person name="Harayama S."/>
        </authorList>
    </citation>
    <scope>NUCLEOTIDE SEQUENCE [LARGE SCALE GENOMIC DNA]</scope>
    <source>
        <strain evidence="2">PR4 / NBRC 100887</strain>
    </source>
</reference>
<sequence length="83" mass="9088">MFVAGASEDQVRAAVEAWADQVGFKYFDVEGATAYPGFTVAVDLYLLDEDALEGFADQLVEALPFPAASETEIDRSSWHLRSL</sequence>
<dbReference type="EMBL" id="AP008957">
    <property type="protein sequence ID" value="BAH32978.1"/>
    <property type="molecule type" value="Genomic_DNA"/>
</dbReference>
<evidence type="ECO:0000313" key="1">
    <source>
        <dbReference type="EMBL" id="BAH32978.1"/>
    </source>
</evidence>
<name>C0ZX93_RHOE4</name>
<accession>C0ZX93</accession>
<dbReference type="KEGG" id="rer:RER_22700"/>
<organism evidence="1 2">
    <name type="scientific">Rhodococcus erythropolis (strain PR4 / NBRC 100887)</name>
    <dbReference type="NCBI Taxonomy" id="234621"/>
    <lineage>
        <taxon>Bacteria</taxon>
        <taxon>Bacillati</taxon>
        <taxon>Actinomycetota</taxon>
        <taxon>Actinomycetes</taxon>
        <taxon>Mycobacteriales</taxon>
        <taxon>Nocardiaceae</taxon>
        <taxon>Rhodococcus</taxon>
        <taxon>Rhodococcus erythropolis group</taxon>
    </lineage>
</organism>
<proteinExistence type="predicted"/>
<gene>
    <name evidence="1" type="ordered locus">RER_22700</name>
</gene>
<protein>
    <submittedName>
        <fullName evidence="1">Uncharacterized protein</fullName>
    </submittedName>
</protein>
<dbReference type="HOGENOM" id="CLU_2540336_0_0_11"/>